<keyword evidence="2" id="KW-1185">Reference proteome</keyword>
<sequence>MTSTQPYLNDRRFSHSTSASSSSPSTVRPTNSPSLQVPSKPDSRLSTPPYLQDSSLAEEAIGAQDYARNKSSPSAKPRSSIAHVLDGLGRQSEGYGGVEPLLEANRTQEQEGQRKSLSRRLSLGAANATAAINGSSAQNPASPRRSASHVTRSPQASPRKRHRSRSPRRGLPPQPPPAQSSMVRPFVQNIHESSAASSQRPSVARSVTAPSDPGASSQNPTDSVKAHLASRGYLPTSAVAEKTGLRKTEKLGKSRTSEEPETYFSLQRRRELVSAGNSQQGEDDRSSTPSHQRDRREKDKKAMLSRALQKANTAVLLDNAQNFEGAADAYMDACQLLKQVMLRTSGEDDRRKLDAIRVTYQNRLEELRMLDPLYQHDHRDKALPESPTSNEFAESNSWSRPLTLAEQDEESAIIQPATMTRVVG</sequence>
<gene>
    <name evidence="1" type="ORF">LTS18_004728</name>
</gene>
<dbReference type="EMBL" id="JAWDJW010007444">
    <property type="protein sequence ID" value="KAK3062152.1"/>
    <property type="molecule type" value="Genomic_DNA"/>
</dbReference>
<organism evidence="1 2">
    <name type="scientific">Coniosporium uncinatum</name>
    <dbReference type="NCBI Taxonomy" id="93489"/>
    <lineage>
        <taxon>Eukaryota</taxon>
        <taxon>Fungi</taxon>
        <taxon>Dikarya</taxon>
        <taxon>Ascomycota</taxon>
        <taxon>Pezizomycotina</taxon>
        <taxon>Dothideomycetes</taxon>
        <taxon>Dothideomycetes incertae sedis</taxon>
        <taxon>Coniosporium</taxon>
    </lineage>
</organism>
<dbReference type="Proteomes" id="UP001186974">
    <property type="component" value="Unassembled WGS sequence"/>
</dbReference>
<feature type="non-terminal residue" evidence="1">
    <location>
        <position position="424"/>
    </location>
</feature>
<proteinExistence type="predicted"/>
<reference evidence="1" key="1">
    <citation type="submission" date="2024-09" db="EMBL/GenBank/DDBJ databases">
        <title>Black Yeasts Isolated from many extreme environments.</title>
        <authorList>
            <person name="Coleine C."/>
            <person name="Stajich J.E."/>
            <person name="Selbmann L."/>
        </authorList>
    </citation>
    <scope>NUCLEOTIDE SEQUENCE</scope>
    <source>
        <strain evidence="1">CCFEE 5737</strain>
    </source>
</reference>
<comment type="caution">
    <text evidence="1">The sequence shown here is derived from an EMBL/GenBank/DDBJ whole genome shotgun (WGS) entry which is preliminary data.</text>
</comment>
<name>A0ACC3D5D9_9PEZI</name>
<evidence type="ECO:0000313" key="2">
    <source>
        <dbReference type="Proteomes" id="UP001186974"/>
    </source>
</evidence>
<protein>
    <submittedName>
        <fullName evidence="1">Uncharacterized protein</fullName>
    </submittedName>
</protein>
<evidence type="ECO:0000313" key="1">
    <source>
        <dbReference type="EMBL" id="KAK3062152.1"/>
    </source>
</evidence>
<accession>A0ACC3D5D9</accession>